<evidence type="ECO:0000256" key="1">
    <source>
        <dbReference type="ARBA" id="ARBA00001971"/>
    </source>
</evidence>
<dbReference type="GO" id="GO:0005506">
    <property type="term" value="F:iron ion binding"/>
    <property type="evidence" value="ECO:0007669"/>
    <property type="project" value="InterPro"/>
</dbReference>
<gene>
    <name evidence="12" type="ORF">A0H81_12673</name>
</gene>
<dbReference type="OMA" id="HEMATCE"/>
<comment type="cofactor">
    <cofactor evidence="1 9">
        <name>heme</name>
        <dbReference type="ChEBI" id="CHEBI:30413"/>
    </cofactor>
</comment>
<evidence type="ECO:0000256" key="8">
    <source>
        <dbReference type="ARBA" id="ARBA00023033"/>
    </source>
</evidence>
<evidence type="ECO:0000256" key="5">
    <source>
        <dbReference type="ARBA" id="ARBA00022723"/>
    </source>
</evidence>
<dbReference type="InterPro" id="IPR001128">
    <property type="entry name" value="Cyt_P450"/>
</dbReference>
<evidence type="ECO:0000313" key="12">
    <source>
        <dbReference type="EMBL" id="OBZ67417.1"/>
    </source>
</evidence>
<keyword evidence="11" id="KW-0812">Transmembrane</keyword>
<comment type="caution">
    <text evidence="12">The sequence shown here is derived from an EMBL/GenBank/DDBJ whole genome shotgun (WGS) entry which is preliminary data.</text>
</comment>
<proteinExistence type="inferred from homology"/>
<evidence type="ECO:0000256" key="10">
    <source>
        <dbReference type="RuleBase" id="RU000461"/>
    </source>
</evidence>
<dbReference type="PANTHER" id="PTHR24305">
    <property type="entry name" value="CYTOCHROME P450"/>
    <property type="match status" value="1"/>
</dbReference>
<comment type="pathway">
    <text evidence="2">Secondary metabolite biosynthesis.</text>
</comment>
<evidence type="ECO:0000256" key="3">
    <source>
        <dbReference type="ARBA" id="ARBA00010617"/>
    </source>
</evidence>
<dbReference type="GO" id="GO:0004497">
    <property type="term" value="F:monooxygenase activity"/>
    <property type="evidence" value="ECO:0007669"/>
    <property type="project" value="UniProtKB-KW"/>
</dbReference>
<reference evidence="12 13" key="1">
    <citation type="submission" date="2016-03" db="EMBL/GenBank/DDBJ databases">
        <title>Whole genome sequencing of Grifola frondosa 9006-11.</title>
        <authorList>
            <person name="Min B."/>
            <person name="Park H."/>
            <person name="Kim J.-G."/>
            <person name="Cho H."/>
            <person name="Oh Y.-L."/>
            <person name="Kong W.-S."/>
            <person name="Choi I.-G."/>
        </authorList>
    </citation>
    <scope>NUCLEOTIDE SEQUENCE [LARGE SCALE GENOMIC DNA]</scope>
    <source>
        <strain evidence="12 13">9006-11</strain>
    </source>
</reference>
<dbReference type="SUPFAM" id="SSF48264">
    <property type="entry name" value="Cytochrome P450"/>
    <property type="match status" value="1"/>
</dbReference>
<evidence type="ECO:0000256" key="11">
    <source>
        <dbReference type="SAM" id="Phobius"/>
    </source>
</evidence>
<dbReference type="PRINTS" id="PR00385">
    <property type="entry name" value="P450"/>
</dbReference>
<dbReference type="InterPro" id="IPR050121">
    <property type="entry name" value="Cytochrome_P450_monoxygenase"/>
</dbReference>
<evidence type="ECO:0000256" key="6">
    <source>
        <dbReference type="ARBA" id="ARBA00023002"/>
    </source>
</evidence>
<comment type="similarity">
    <text evidence="3 10">Belongs to the cytochrome P450 family.</text>
</comment>
<evidence type="ECO:0000256" key="9">
    <source>
        <dbReference type="PIRSR" id="PIRSR602401-1"/>
    </source>
</evidence>
<keyword evidence="7 9" id="KW-0408">Iron</keyword>
<protein>
    <recommendedName>
        <fullName evidence="14">Cytochrome P450</fullName>
    </recommendedName>
</protein>
<dbReference type="AlphaFoldDB" id="A0A1C7LTM0"/>
<dbReference type="Proteomes" id="UP000092993">
    <property type="component" value="Unassembled WGS sequence"/>
</dbReference>
<dbReference type="InterPro" id="IPR002401">
    <property type="entry name" value="Cyt_P450_E_grp-I"/>
</dbReference>
<keyword evidence="11" id="KW-1133">Transmembrane helix</keyword>
<dbReference type="PANTHER" id="PTHR24305:SF166">
    <property type="entry name" value="CYTOCHROME P450 12A4, MITOCHONDRIAL-RELATED"/>
    <property type="match status" value="1"/>
</dbReference>
<evidence type="ECO:0000313" key="13">
    <source>
        <dbReference type="Proteomes" id="UP000092993"/>
    </source>
</evidence>
<dbReference type="PROSITE" id="PS00086">
    <property type="entry name" value="CYTOCHROME_P450"/>
    <property type="match status" value="1"/>
</dbReference>
<dbReference type="Pfam" id="PF00067">
    <property type="entry name" value="p450"/>
    <property type="match status" value="1"/>
</dbReference>
<dbReference type="GO" id="GO:0016705">
    <property type="term" value="F:oxidoreductase activity, acting on paired donors, with incorporation or reduction of molecular oxygen"/>
    <property type="evidence" value="ECO:0007669"/>
    <property type="project" value="InterPro"/>
</dbReference>
<dbReference type="GO" id="GO:0020037">
    <property type="term" value="F:heme binding"/>
    <property type="evidence" value="ECO:0007669"/>
    <property type="project" value="InterPro"/>
</dbReference>
<organism evidence="12 13">
    <name type="scientific">Grifola frondosa</name>
    <name type="common">Maitake</name>
    <name type="synonym">Polyporus frondosus</name>
    <dbReference type="NCBI Taxonomy" id="5627"/>
    <lineage>
        <taxon>Eukaryota</taxon>
        <taxon>Fungi</taxon>
        <taxon>Dikarya</taxon>
        <taxon>Basidiomycota</taxon>
        <taxon>Agaricomycotina</taxon>
        <taxon>Agaricomycetes</taxon>
        <taxon>Polyporales</taxon>
        <taxon>Grifolaceae</taxon>
        <taxon>Grifola</taxon>
    </lineage>
</organism>
<keyword evidence="4 9" id="KW-0349">Heme</keyword>
<dbReference type="InterPro" id="IPR036396">
    <property type="entry name" value="Cyt_P450_sf"/>
</dbReference>
<evidence type="ECO:0000256" key="4">
    <source>
        <dbReference type="ARBA" id="ARBA00022617"/>
    </source>
</evidence>
<dbReference type="STRING" id="5627.A0A1C7LTM0"/>
<evidence type="ECO:0008006" key="14">
    <source>
        <dbReference type="Google" id="ProtNLM"/>
    </source>
</evidence>
<keyword evidence="13" id="KW-1185">Reference proteome</keyword>
<dbReference type="Gene3D" id="1.10.630.10">
    <property type="entry name" value="Cytochrome P450"/>
    <property type="match status" value="1"/>
</dbReference>
<feature type="transmembrane region" description="Helical" evidence="11">
    <location>
        <begin position="45"/>
        <end position="62"/>
    </location>
</feature>
<evidence type="ECO:0000256" key="7">
    <source>
        <dbReference type="ARBA" id="ARBA00023004"/>
    </source>
</evidence>
<dbReference type="InterPro" id="IPR017972">
    <property type="entry name" value="Cyt_P450_CS"/>
</dbReference>
<dbReference type="EMBL" id="LUGG01000024">
    <property type="protein sequence ID" value="OBZ67417.1"/>
    <property type="molecule type" value="Genomic_DNA"/>
</dbReference>
<evidence type="ECO:0000256" key="2">
    <source>
        <dbReference type="ARBA" id="ARBA00005179"/>
    </source>
</evidence>
<dbReference type="PRINTS" id="PR00463">
    <property type="entry name" value="EP450I"/>
</dbReference>
<keyword evidence="8 10" id="KW-0503">Monooxygenase</keyword>
<keyword evidence="6 10" id="KW-0560">Oxidoreductase</keyword>
<feature type="binding site" description="axial binding residue" evidence="9">
    <location>
        <position position="442"/>
    </location>
    <ligand>
        <name>heme</name>
        <dbReference type="ChEBI" id="CHEBI:30413"/>
    </ligand>
    <ligandPart>
        <name>Fe</name>
        <dbReference type="ChEBI" id="CHEBI:18248"/>
    </ligandPart>
</feature>
<name>A0A1C7LTM0_GRIFR</name>
<keyword evidence="11" id="KW-0472">Membrane</keyword>
<sequence>MADIFTPSMPDSAAFKSFVLRYYHHTKPIALLQTRPLNIIIAKEVIMWTTVVFAGVIVYLTSRVLHFVSRLNSIGHLPGFRCVFRPTSLLGVILPTSYFNPGINWQWQWRAWDDRLWGENVFSAELDIYKRHRRVVGAAFAGSISNEVVRETARLYHEMMDWEGWSEQHTFSATSFALGIIMRCGFGMPFSWNDPEESGEMSFDKAINFAMRNLSTRLFAPRWAYKLPIKKLHEVDKAYSTVSTHMHAMVVAKREHLASMDYGKEHSGGDLFTRLVAASEAEEHNQLDDDEVISNTFIFLLAGRETTAHTISAALVLLALHEEEQEMLATHIREVLPDGRDPNEHDIPLLDKVVACFYEAARMFPAASIVPRHTADITTLTFPPEDGREPLVLPPGVRILIDFVGMNYDPDVYPDPERYDPSRWYNAHESDLNVFGLGPRACLGRKFATTEAVCLLTLFIRNWKVTVHLKDGETKEQWRQRVMQISLVGLAFGVRDVPLTFTKRSTTC</sequence>
<accession>A0A1C7LTM0</accession>
<dbReference type="OrthoDB" id="1470350at2759"/>
<keyword evidence="5 9" id="KW-0479">Metal-binding</keyword>